<feature type="region of interest" description="Disordered" evidence="2">
    <location>
        <begin position="323"/>
        <end position="345"/>
    </location>
</feature>
<evidence type="ECO:0000259" key="3">
    <source>
        <dbReference type="PROSITE" id="PS50076"/>
    </source>
</evidence>
<dbReference type="CDD" id="cd06257">
    <property type="entry name" value="DnaJ"/>
    <property type="match status" value="1"/>
</dbReference>
<evidence type="ECO:0000256" key="2">
    <source>
        <dbReference type="SAM" id="MobiDB-lite"/>
    </source>
</evidence>
<dbReference type="Gene3D" id="1.10.287.110">
    <property type="entry name" value="DnaJ domain"/>
    <property type="match status" value="1"/>
</dbReference>
<dbReference type="EMBL" id="MLJW01000010">
    <property type="protein sequence ID" value="OIR14904.1"/>
    <property type="molecule type" value="Genomic_DNA"/>
</dbReference>
<name>A0A1J5TFF4_9ZZZZ</name>
<dbReference type="SUPFAM" id="SSF46565">
    <property type="entry name" value="Chaperone J-domain"/>
    <property type="match status" value="1"/>
</dbReference>
<evidence type="ECO:0000313" key="4">
    <source>
        <dbReference type="EMBL" id="OIR14904.1"/>
    </source>
</evidence>
<accession>A0A1J5TFF4</accession>
<gene>
    <name evidence="4" type="primary">dnaJ_4</name>
    <name evidence="4" type="ORF">GALL_40200</name>
</gene>
<evidence type="ECO:0000256" key="1">
    <source>
        <dbReference type="SAM" id="Coils"/>
    </source>
</evidence>
<proteinExistence type="predicted"/>
<protein>
    <submittedName>
        <fullName evidence="4">Chaperone protein DnaJ</fullName>
    </submittedName>
</protein>
<comment type="caution">
    <text evidence="4">The sequence shown here is derived from an EMBL/GenBank/DDBJ whole genome shotgun (WGS) entry which is preliminary data.</text>
</comment>
<dbReference type="SMART" id="SM00271">
    <property type="entry name" value="DnaJ"/>
    <property type="match status" value="1"/>
</dbReference>
<dbReference type="PROSITE" id="PS50076">
    <property type="entry name" value="DNAJ_2"/>
    <property type="match status" value="1"/>
</dbReference>
<feature type="region of interest" description="Disordered" evidence="2">
    <location>
        <begin position="68"/>
        <end position="98"/>
    </location>
</feature>
<dbReference type="AlphaFoldDB" id="A0A1J5TFF4"/>
<sequence length="413" mass="49140">MRLKVQHNNRELGPFSPSELRLATDTGTVCMMDWCWNHDDFDGVMTVYQVLCEGRLSASGTSMPLAREEIRGRRNGTRSGVQAPAAEGPPARKGDTEADLAARAELDDRRRRLEQELLNSRMKLADEQRQLAAEKDAFYQDRSRLEADLVHMREDLARAREALGEERKRLADQYKRHSRNVAAFDTLRRKTLTDLGEERQRLKDEWHRVLDSERRLQREREEWDAARQAWSTQSQEERRQAAEEQRRFLETARRMNAEKAELEERWQSTNEKAEADRKRFEEERARLTEQERRLQSDRQEFEKYRRRVGAEFDQERRRLEDERRLLNHGRRETAPAHGRPREEPRDERYYGRLLGLQGRVSFEEIKRAYRFAATRCHPDKLQDMHPELVASATAMFRELNEALEFFKARCERK</sequence>
<keyword evidence="1" id="KW-0175">Coiled coil</keyword>
<dbReference type="Pfam" id="PF00226">
    <property type="entry name" value="DnaJ"/>
    <property type="match status" value="1"/>
</dbReference>
<organism evidence="4">
    <name type="scientific">mine drainage metagenome</name>
    <dbReference type="NCBI Taxonomy" id="410659"/>
    <lineage>
        <taxon>unclassified sequences</taxon>
        <taxon>metagenomes</taxon>
        <taxon>ecological metagenomes</taxon>
    </lineage>
</organism>
<feature type="domain" description="J" evidence="3">
    <location>
        <begin position="349"/>
        <end position="413"/>
    </location>
</feature>
<feature type="compositionally biased region" description="Basic and acidic residues" evidence="2">
    <location>
        <begin position="235"/>
        <end position="246"/>
    </location>
</feature>
<feature type="coiled-coil region" evidence="1">
    <location>
        <begin position="103"/>
        <end position="180"/>
    </location>
</feature>
<dbReference type="InterPro" id="IPR001623">
    <property type="entry name" value="DnaJ_domain"/>
</dbReference>
<dbReference type="InterPro" id="IPR036869">
    <property type="entry name" value="J_dom_sf"/>
</dbReference>
<feature type="region of interest" description="Disordered" evidence="2">
    <location>
        <begin position="227"/>
        <end position="246"/>
    </location>
</feature>
<reference evidence="4" key="1">
    <citation type="submission" date="2016-10" db="EMBL/GenBank/DDBJ databases">
        <title>Sequence of Gallionella enrichment culture.</title>
        <authorList>
            <person name="Poehlein A."/>
            <person name="Muehling M."/>
            <person name="Daniel R."/>
        </authorList>
    </citation>
    <scope>NUCLEOTIDE SEQUENCE</scope>
</reference>